<evidence type="ECO:0000256" key="1">
    <source>
        <dbReference type="SAM" id="MobiDB-lite"/>
    </source>
</evidence>
<evidence type="ECO:0000313" key="4">
    <source>
        <dbReference type="EMBL" id="KAK6528720.1"/>
    </source>
</evidence>
<dbReference type="Pfam" id="PF25871">
    <property type="entry name" value="HTH_76"/>
    <property type="match status" value="1"/>
</dbReference>
<feature type="domain" description="PEX14-like helix-turn-helix" evidence="3">
    <location>
        <begin position="29"/>
        <end position="93"/>
    </location>
</feature>
<dbReference type="InterPro" id="IPR058841">
    <property type="entry name" value="HTH_76"/>
</dbReference>
<dbReference type="AlphaFoldDB" id="A0AAV9WWP2"/>
<organism evidence="4 5">
    <name type="scientific">Orbilia ellipsospora</name>
    <dbReference type="NCBI Taxonomy" id="2528407"/>
    <lineage>
        <taxon>Eukaryota</taxon>
        <taxon>Fungi</taxon>
        <taxon>Dikarya</taxon>
        <taxon>Ascomycota</taxon>
        <taxon>Pezizomycotina</taxon>
        <taxon>Orbiliomycetes</taxon>
        <taxon>Orbiliales</taxon>
        <taxon>Orbiliaceae</taxon>
        <taxon>Orbilia</taxon>
    </lineage>
</organism>
<evidence type="ECO:0000313" key="5">
    <source>
        <dbReference type="Proteomes" id="UP001365542"/>
    </source>
</evidence>
<gene>
    <name evidence="4" type="ORF">TWF694_003960</name>
</gene>
<keyword evidence="5" id="KW-1185">Reference proteome</keyword>
<sequence>MASTPASQVLDETDPAKPLELEISPEDDRLFLSLEDYCWEDDPEFQSGLTQILTTATDPSHVRQLTRQAKCFFYARKISRPISFPLYSAWLDREESSAPRCRSPSCQVGPALDPTDEIQIQISNNDNDDNSNPTMTTDSRDKKEETGDDKTPYPTSFAQIVELITSGKPIPGIKEIPNTLNTAPPTQNTAQQRRKPWEVVADVTPATATGSEEAGADSLPTPAPTPLD</sequence>
<feature type="region of interest" description="Disordered" evidence="1">
    <location>
        <begin position="172"/>
        <end position="228"/>
    </location>
</feature>
<feature type="compositionally biased region" description="Basic and acidic residues" evidence="1">
    <location>
        <begin position="138"/>
        <end position="151"/>
    </location>
</feature>
<feature type="domain" description="Peroxisomal membrane protein PEX14-like KPWE" evidence="2">
    <location>
        <begin position="152"/>
        <end position="198"/>
    </location>
</feature>
<dbReference type="EMBL" id="JAVHJO010000014">
    <property type="protein sequence ID" value="KAK6528720.1"/>
    <property type="molecule type" value="Genomic_DNA"/>
</dbReference>
<feature type="region of interest" description="Disordered" evidence="1">
    <location>
        <begin position="1"/>
        <end position="20"/>
    </location>
</feature>
<evidence type="ECO:0000259" key="2">
    <source>
        <dbReference type="Pfam" id="PF17733"/>
    </source>
</evidence>
<evidence type="ECO:0000259" key="3">
    <source>
        <dbReference type="Pfam" id="PF25871"/>
    </source>
</evidence>
<dbReference type="Pfam" id="PF17733">
    <property type="entry name" value="KPWE_dom"/>
    <property type="match status" value="1"/>
</dbReference>
<proteinExistence type="predicted"/>
<dbReference type="PANTHER" id="PTHR36855:SF1">
    <property type="entry name" value="PEROXISOME MEMBRANE ANCHOR PROTEIN PEX14P N-TERMINAL DOMAIN-CONTAINING PROTEIN"/>
    <property type="match status" value="1"/>
</dbReference>
<dbReference type="Proteomes" id="UP001365542">
    <property type="component" value="Unassembled WGS sequence"/>
</dbReference>
<protein>
    <submittedName>
        <fullName evidence="4">Uncharacterized protein</fullName>
    </submittedName>
</protein>
<dbReference type="InterPro" id="IPR040554">
    <property type="entry name" value="KPWE_PEX14_dom"/>
</dbReference>
<name>A0AAV9WWP2_9PEZI</name>
<accession>A0AAV9WWP2</accession>
<feature type="compositionally biased region" description="Polar residues" evidence="1">
    <location>
        <begin position="178"/>
        <end position="191"/>
    </location>
</feature>
<comment type="caution">
    <text evidence="4">The sequence shown here is derived from an EMBL/GenBank/DDBJ whole genome shotgun (WGS) entry which is preliminary data.</text>
</comment>
<feature type="region of interest" description="Disordered" evidence="1">
    <location>
        <begin position="122"/>
        <end position="155"/>
    </location>
</feature>
<dbReference type="PANTHER" id="PTHR36855">
    <property type="entry name" value="CHROMOSOME 10, WHOLE GENOME SHOTGUN SEQUENCE"/>
    <property type="match status" value="1"/>
</dbReference>
<reference evidence="4 5" key="1">
    <citation type="submission" date="2019-10" db="EMBL/GenBank/DDBJ databases">
        <authorList>
            <person name="Palmer J.M."/>
        </authorList>
    </citation>
    <scope>NUCLEOTIDE SEQUENCE [LARGE SCALE GENOMIC DNA]</scope>
    <source>
        <strain evidence="4 5">TWF694</strain>
    </source>
</reference>